<feature type="compositionally biased region" description="Polar residues" evidence="1">
    <location>
        <begin position="217"/>
        <end position="239"/>
    </location>
</feature>
<feature type="compositionally biased region" description="Polar residues" evidence="1">
    <location>
        <begin position="190"/>
        <end position="201"/>
    </location>
</feature>
<gene>
    <name evidence="2" type="ORF">M501DRAFT_994453</name>
</gene>
<evidence type="ECO:0000313" key="2">
    <source>
        <dbReference type="EMBL" id="KAF2843509.1"/>
    </source>
</evidence>
<sequence length="783" mass="85553">MPEHPISFQSYDQSLSAGEVHTSYNTQKSSRHVHSDQSDIPGAAPHPSSLSSINHFNTDSNTADINHIRGLDSADITHSPPGFAGFDYTNSVPMWDWDNTIIDFNEIAHAYQPQGELVQELQNQHPPAQDFTIPPVQLQAHDSIPPPSQSPIATLNTPTSNHAEQPPSTLPPPSRPTSIYTGMKRKSDSEPASATSVTGSTVGDAPPAKRTAKPRTPSASDPKTAILSESQGSVNSSRTVGDFAGSTGNVVSSGDNGARQNEDTTREATRRTVSTAASRNVPLGKERTIADSSITGKGPILPAGKVFPIQIGSELFRLSGASISSDAPSYFSQFFSEQLQSHAGRAGNINTCYIDRDPITFRDISMHLQGYHVAPRDGEHFVKLFADAQFYSLPRLIQQLFKADIFIEIGGRPFKISRDLFNSPGDSPNFFSLGFAHFFSTPSNTFPGLDQKTLLRPPAIHAPALPNRSGDIFAELLHILKGYPVHVRNEAHRAELLRDARYFNLKGLEQRLIRCGISYSLTRDQTEILIRLDDIRQSGISVALDSIVDDANTPPSSTAHLGLPGSKPTTPSHNVVINNSHPGVAVLSGSIKYSRPYVDDTSHVLILETSNESARLDLQAMRAEFVGQTKARIASLFQIIANKMNLPATQPLGLMMMASGGGVAAQPPSPANSGVSEHLVKIRVDDDACILLDGEELDPPDEDVDMDKILSDELQLKLKRRMGFWKVTRDDMGPTEWIVRKGHWRIRVQQVEETGKVEVVMCAVRLDAFSSERSRNRHRGFLT</sequence>
<dbReference type="EMBL" id="MU006089">
    <property type="protein sequence ID" value="KAF2843509.1"/>
    <property type="molecule type" value="Genomic_DNA"/>
</dbReference>
<dbReference type="InterPro" id="IPR011333">
    <property type="entry name" value="SKP1/BTB/POZ_sf"/>
</dbReference>
<evidence type="ECO:0000313" key="3">
    <source>
        <dbReference type="Proteomes" id="UP000799429"/>
    </source>
</evidence>
<dbReference type="OrthoDB" id="2414723at2759"/>
<dbReference type="SUPFAM" id="SSF54695">
    <property type="entry name" value="POZ domain"/>
    <property type="match status" value="2"/>
</dbReference>
<dbReference type="PANTHER" id="PTHR31758">
    <property type="entry name" value="BTB/POZ DOMAIN-CONTAINING PROTEIN YLR108C"/>
    <property type="match status" value="1"/>
</dbReference>
<keyword evidence="3" id="KW-1185">Reference proteome</keyword>
<organism evidence="2 3">
    <name type="scientific">Patellaria atrata CBS 101060</name>
    <dbReference type="NCBI Taxonomy" id="1346257"/>
    <lineage>
        <taxon>Eukaryota</taxon>
        <taxon>Fungi</taxon>
        <taxon>Dikarya</taxon>
        <taxon>Ascomycota</taxon>
        <taxon>Pezizomycotina</taxon>
        <taxon>Dothideomycetes</taxon>
        <taxon>Dothideomycetes incertae sedis</taxon>
        <taxon>Patellariales</taxon>
        <taxon>Patellariaceae</taxon>
        <taxon>Patellaria</taxon>
    </lineage>
</organism>
<accession>A0A9P4VX74</accession>
<dbReference type="PANTHER" id="PTHR31758:SF2">
    <property type="entry name" value="BTB_POZ DOMAIN-CONTAINING PROTEIN YLR108C"/>
    <property type="match status" value="1"/>
</dbReference>
<feature type="compositionally biased region" description="Polar residues" evidence="1">
    <location>
        <begin position="150"/>
        <end position="163"/>
    </location>
</feature>
<comment type="caution">
    <text evidence="2">The sequence shown here is derived from an EMBL/GenBank/DDBJ whole genome shotgun (WGS) entry which is preliminary data.</text>
</comment>
<dbReference type="AlphaFoldDB" id="A0A9P4VX74"/>
<feature type="region of interest" description="Disordered" evidence="1">
    <location>
        <begin position="138"/>
        <end position="274"/>
    </location>
</feature>
<feature type="compositionally biased region" description="Polar residues" evidence="1">
    <location>
        <begin position="48"/>
        <end position="57"/>
    </location>
</feature>
<evidence type="ECO:0000256" key="1">
    <source>
        <dbReference type="SAM" id="MobiDB-lite"/>
    </source>
</evidence>
<dbReference type="CDD" id="cd18316">
    <property type="entry name" value="BTB_POZ_KCTD-like"/>
    <property type="match status" value="1"/>
</dbReference>
<name>A0A9P4VX74_9PEZI</name>
<evidence type="ECO:0008006" key="4">
    <source>
        <dbReference type="Google" id="ProtNLM"/>
    </source>
</evidence>
<dbReference type="Gene3D" id="3.30.710.10">
    <property type="entry name" value="Potassium Channel Kv1.1, Chain A"/>
    <property type="match status" value="2"/>
</dbReference>
<feature type="compositionally biased region" description="Basic and acidic residues" evidence="1">
    <location>
        <begin position="260"/>
        <end position="270"/>
    </location>
</feature>
<feature type="region of interest" description="Disordered" evidence="1">
    <location>
        <begin position="24"/>
        <end position="57"/>
    </location>
</feature>
<protein>
    <recommendedName>
        <fullName evidence="4">Potassium channel tetramerisation-type BTB domain-containing protein</fullName>
    </recommendedName>
</protein>
<proteinExistence type="predicted"/>
<feature type="compositionally biased region" description="Polar residues" evidence="1">
    <location>
        <begin position="246"/>
        <end position="259"/>
    </location>
</feature>
<dbReference type="Proteomes" id="UP000799429">
    <property type="component" value="Unassembled WGS sequence"/>
</dbReference>
<reference evidence="2" key="1">
    <citation type="journal article" date="2020" name="Stud. Mycol.">
        <title>101 Dothideomycetes genomes: a test case for predicting lifestyles and emergence of pathogens.</title>
        <authorList>
            <person name="Haridas S."/>
            <person name="Albert R."/>
            <person name="Binder M."/>
            <person name="Bloem J."/>
            <person name="Labutti K."/>
            <person name="Salamov A."/>
            <person name="Andreopoulos B."/>
            <person name="Baker S."/>
            <person name="Barry K."/>
            <person name="Bills G."/>
            <person name="Bluhm B."/>
            <person name="Cannon C."/>
            <person name="Castanera R."/>
            <person name="Culley D."/>
            <person name="Daum C."/>
            <person name="Ezra D."/>
            <person name="Gonzalez J."/>
            <person name="Henrissat B."/>
            <person name="Kuo A."/>
            <person name="Liang C."/>
            <person name="Lipzen A."/>
            <person name="Lutzoni F."/>
            <person name="Magnuson J."/>
            <person name="Mondo S."/>
            <person name="Nolan M."/>
            <person name="Ohm R."/>
            <person name="Pangilinan J."/>
            <person name="Park H.-J."/>
            <person name="Ramirez L."/>
            <person name="Alfaro M."/>
            <person name="Sun H."/>
            <person name="Tritt A."/>
            <person name="Yoshinaga Y."/>
            <person name="Zwiers L.-H."/>
            <person name="Turgeon B."/>
            <person name="Goodwin S."/>
            <person name="Spatafora J."/>
            <person name="Crous P."/>
            <person name="Grigoriev I."/>
        </authorList>
    </citation>
    <scope>NUCLEOTIDE SEQUENCE</scope>
    <source>
        <strain evidence="2">CBS 101060</strain>
    </source>
</reference>